<evidence type="ECO:0000313" key="2">
    <source>
        <dbReference type="Proteomes" id="UP001520140"/>
    </source>
</evidence>
<gene>
    <name evidence="1" type="ORF">HQ605_19005</name>
</gene>
<comment type="caution">
    <text evidence="1">The sequence shown here is derived from an EMBL/GenBank/DDBJ whole genome shotgun (WGS) entry which is preliminary data.</text>
</comment>
<keyword evidence="2" id="KW-1185">Reference proteome</keyword>
<proteinExistence type="predicted"/>
<dbReference type="EMBL" id="JABUKG010000029">
    <property type="protein sequence ID" value="MBY6322907.1"/>
    <property type="molecule type" value="Genomic_DNA"/>
</dbReference>
<protein>
    <submittedName>
        <fullName evidence="1">Uncharacterized protein</fullName>
    </submittedName>
</protein>
<name>A0ABS7NXX9_9NOCA</name>
<reference evidence="1 2" key="1">
    <citation type="submission" date="2020-06" db="EMBL/GenBank/DDBJ databases">
        <title>Taxonomy, biology and ecology of Rhodococcus bacteria occurring in California pistachio and other woody hosts as revealed by genome sequence analyses.</title>
        <authorList>
            <person name="Gai Y."/>
            <person name="Riely B."/>
        </authorList>
    </citation>
    <scope>NUCLEOTIDE SEQUENCE [LARGE SCALE GENOMIC DNA]</scope>
    <source>
        <strain evidence="1 2">BP-284</strain>
    </source>
</reference>
<dbReference type="Proteomes" id="UP001520140">
    <property type="component" value="Unassembled WGS sequence"/>
</dbReference>
<accession>A0ABS7NXX9</accession>
<organism evidence="1 2">
    <name type="scientific">Rhodococcoides kroppenstedtii</name>
    <dbReference type="NCBI Taxonomy" id="293050"/>
    <lineage>
        <taxon>Bacteria</taxon>
        <taxon>Bacillati</taxon>
        <taxon>Actinomycetota</taxon>
        <taxon>Actinomycetes</taxon>
        <taxon>Mycobacteriales</taxon>
        <taxon>Nocardiaceae</taxon>
        <taxon>Rhodococcoides</taxon>
    </lineage>
</organism>
<evidence type="ECO:0000313" key="1">
    <source>
        <dbReference type="EMBL" id="MBY6322907.1"/>
    </source>
</evidence>
<dbReference type="RefSeq" id="WP_162269852.1">
    <property type="nucleotide sequence ID" value="NZ_JABUKG010000029.1"/>
</dbReference>
<sequence>MSKQDPAGEYYPRIESVIDSLGHRIDGSGPVVGEVVGHQITGMILRPGDRVGFIATGTDPQDRPLRWDLMSSQNGLTLDSKVSKAGEPVQLEWSVGDGDVTESAVVALYMSAEDSTYKRFRHFDHRAYFGYVVRPPL</sequence>